<keyword evidence="5 6" id="KW-0234">DNA repair</keyword>
<dbReference type="InterPro" id="IPR010994">
    <property type="entry name" value="RuvA_2-like"/>
</dbReference>
<keyword evidence="10" id="KW-1185">Reference proteome</keyword>
<proteinExistence type="inferred from homology"/>
<evidence type="ECO:0000256" key="1">
    <source>
        <dbReference type="ARBA" id="ARBA00022490"/>
    </source>
</evidence>
<dbReference type="GO" id="GO:0009378">
    <property type="term" value="F:four-way junction helicase activity"/>
    <property type="evidence" value="ECO:0007669"/>
    <property type="project" value="InterPro"/>
</dbReference>
<dbReference type="PATRIC" id="fig|1397666.3.peg.1160"/>
<evidence type="ECO:0000313" key="9">
    <source>
        <dbReference type="EMBL" id="ERL46273.1"/>
    </source>
</evidence>
<comment type="caution">
    <text evidence="9">The sequence shown here is derived from an EMBL/GenBank/DDBJ whole genome shotgun (WGS) entry which is preliminary data.</text>
</comment>
<dbReference type="OrthoDB" id="5293449at2"/>
<dbReference type="Pfam" id="PF07499">
    <property type="entry name" value="RuvA_C"/>
    <property type="match status" value="1"/>
</dbReference>
<dbReference type="GO" id="GO:0009379">
    <property type="term" value="C:Holliday junction helicase complex"/>
    <property type="evidence" value="ECO:0007669"/>
    <property type="project" value="InterPro"/>
</dbReference>
<dbReference type="SUPFAM" id="SSF46929">
    <property type="entry name" value="DNA helicase RuvA subunit, C-terminal domain"/>
    <property type="match status" value="1"/>
</dbReference>
<evidence type="ECO:0000256" key="6">
    <source>
        <dbReference type="HAMAP-Rule" id="MF_00031"/>
    </source>
</evidence>
<dbReference type="EMBL" id="AWXE01000004">
    <property type="protein sequence ID" value="ERL46273.1"/>
    <property type="molecule type" value="Genomic_DNA"/>
</dbReference>
<dbReference type="CDD" id="cd14332">
    <property type="entry name" value="UBA_RuvA_C"/>
    <property type="match status" value="1"/>
</dbReference>
<keyword evidence="1 6" id="KW-0963">Cytoplasm</keyword>
<dbReference type="Gene3D" id="1.10.8.10">
    <property type="entry name" value="DNA helicase RuvA subunit, C-terminal domain"/>
    <property type="match status" value="1"/>
</dbReference>
<dbReference type="AlphaFoldDB" id="U2WRW5"/>
<dbReference type="InterPro" id="IPR036267">
    <property type="entry name" value="RuvA_C_sf"/>
</dbReference>
<comment type="subcellular location">
    <subcellularLocation>
        <location evidence="6">Cytoplasm</location>
    </subcellularLocation>
</comment>
<dbReference type="InterPro" id="IPR012340">
    <property type="entry name" value="NA-bd_OB-fold"/>
</dbReference>
<keyword evidence="2 6" id="KW-0227">DNA damage</keyword>
<dbReference type="SUPFAM" id="SSF47781">
    <property type="entry name" value="RuvA domain 2-like"/>
    <property type="match status" value="1"/>
</dbReference>
<dbReference type="RefSeq" id="WP_021777252.1">
    <property type="nucleotide sequence ID" value="NZ_AWXE01000004.1"/>
</dbReference>
<evidence type="ECO:0000256" key="3">
    <source>
        <dbReference type="ARBA" id="ARBA00023125"/>
    </source>
</evidence>
<dbReference type="InterPro" id="IPR011114">
    <property type="entry name" value="RuvA_C"/>
</dbReference>
<feature type="region of interest" description="Domain III" evidence="6">
    <location>
        <begin position="156"/>
        <end position="220"/>
    </location>
</feature>
<keyword evidence="3 6" id="KW-0238">DNA-binding</keyword>
<dbReference type="Pfam" id="PF14520">
    <property type="entry name" value="HHH_5"/>
    <property type="match status" value="1"/>
</dbReference>
<evidence type="ECO:0000259" key="7">
    <source>
        <dbReference type="Pfam" id="PF01330"/>
    </source>
</evidence>
<dbReference type="Gene3D" id="2.40.50.140">
    <property type="entry name" value="Nucleic acid-binding proteins"/>
    <property type="match status" value="1"/>
</dbReference>
<accession>U2WRW5</accession>
<dbReference type="HAMAP" id="MF_00031">
    <property type="entry name" value="DNA_HJ_migration_RuvA"/>
    <property type="match status" value="1"/>
</dbReference>
<name>U2WRW5_9PROT</name>
<evidence type="ECO:0000256" key="5">
    <source>
        <dbReference type="ARBA" id="ARBA00023204"/>
    </source>
</evidence>
<comment type="subunit">
    <text evidence="6">Homotetramer. Forms an RuvA(8)-RuvB(12)-Holliday junction (HJ) complex. HJ DNA is sandwiched between 2 RuvA tetramers; dsDNA enters through RuvA and exits via RuvB. An RuvB hexamer assembles on each DNA strand where it exits the tetramer. Each RuvB hexamer is contacted by two RuvA subunits (via domain III) on 2 adjacent RuvB subunits; this complex drives branch migration. In the full resolvosome a probable DNA-RuvA(4)-RuvB(12)-RuvC(2) complex forms which resolves the HJ.</text>
</comment>
<feature type="domain" description="Holliday junction DNA helicase RuvA C-terminal" evidence="8">
    <location>
        <begin position="165"/>
        <end position="216"/>
    </location>
</feature>
<dbReference type="Gene3D" id="1.10.150.20">
    <property type="entry name" value="5' to 3' exonuclease, C-terminal subdomain"/>
    <property type="match status" value="1"/>
</dbReference>
<dbReference type="GO" id="GO:0048476">
    <property type="term" value="C:Holliday junction resolvase complex"/>
    <property type="evidence" value="ECO:0007669"/>
    <property type="project" value="UniProtKB-UniRule"/>
</dbReference>
<dbReference type="GO" id="GO:0005524">
    <property type="term" value="F:ATP binding"/>
    <property type="evidence" value="ECO:0007669"/>
    <property type="project" value="InterPro"/>
</dbReference>
<protein>
    <recommendedName>
        <fullName evidence="6">Holliday junction branch migration complex subunit RuvA</fullName>
    </recommendedName>
</protein>
<dbReference type="InterPro" id="IPR000085">
    <property type="entry name" value="RuvA"/>
</dbReference>
<dbReference type="GO" id="GO:0006281">
    <property type="term" value="P:DNA repair"/>
    <property type="evidence" value="ECO:0007669"/>
    <property type="project" value="UniProtKB-UniRule"/>
</dbReference>
<keyword evidence="4 6" id="KW-0233">DNA recombination</keyword>
<feature type="region of interest" description="Domain I" evidence="6">
    <location>
        <begin position="1"/>
        <end position="64"/>
    </location>
</feature>
<sequence>MIGRLKGLVDGVGDGWVLIDVNGVCYLVEGSGRMLSSLPGQGEMVTLAIETYVREDQFRLFGFLSEEERSWFKLLLGVQGVGAKVALAIQSVLSVGELSQAVMTQDKTMVSRAPGVGPKVAQRIVQELKDKIPEASFVVAGQGAPVGGAGHDAGVADNPDVNSTVSDALSALTNLGYARSQAHVAVMTVMGQMNQSDDEAATISTEALIKRALKELAENG</sequence>
<dbReference type="GO" id="GO:0005737">
    <property type="term" value="C:cytoplasm"/>
    <property type="evidence" value="ECO:0007669"/>
    <property type="project" value="UniProtKB-SubCell"/>
</dbReference>
<dbReference type="InterPro" id="IPR013849">
    <property type="entry name" value="DNA_helicase_Holl-junc_RuvA_I"/>
</dbReference>
<dbReference type="Proteomes" id="UP000016762">
    <property type="component" value="Unassembled WGS sequence"/>
</dbReference>
<feature type="domain" description="DNA helicase Holliday junction RuvA type" evidence="7">
    <location>
        <begin position="1"/>
        <end position="62"/>
    </location>
</feature>
<dbReference type="SUPFAM" id="SSF50249">
    <property type="entry name" value="Nucleic acid-binding proteins"/>
    <property type="match status" value="1"/>
</dbReference>
<comment type="function">
    <text evidence="6">The RuvA-RuvB-RuvC complex processes Holliday junction (HJ) DNA during genetic recombination and DNA repair, while the RuvA-RuvB complex plays an important role in the rescue of blocked DNA replication forks via replication fork reversal (RFR). RuvA specifically binds to HJ cruciform DNA, conferring on it an open structure. The RuvB hexamer acts as an ATP-dependent pump, pulling dsDNA into and through the RuvAB complex. HJ branch migration allows RuvC to scan DNA until it finds its consensus sequence, where it cleaves and resolves the cruciform DNA.</text>
</comment>
<comment type="similarity">
    <text evidence="6">Belongs to the RuvA family.</text>
</comment>
<dbReference type="GO" id="GO:0006310">
    <property type="term" value="P:DNA recombination"/>
    <property type="evidence" value="ECO:0007669"/>
    <property type="project" value="UniProtKB-UniRule"/>
</dbReference>
<comment type="caution">
    <text evidence="6">Lacks conserved residue(s) required for the propagation of feature annotation.</text>
</comment>
<dbReference type="GO" id="GO:0000400">
    <property type="term" value="F:four-way junction DNA binding"/>
    <property type="evidence" value="ECO:0007669"/>
    <property type="project" value="UniProtKB-UniRule"/>
</dbReference>
<evidence type="ECO:0000259" key="8">
    <source>
        <dbReference type="Pfam" id="PF07499"/>
    </source>
</evidence>
<evidence type="ECO:0000313" key="10">
    <source>
        <dbReference type="Proteomes" id="UP000016762"/>
    </source>
</evidence>
<dbReference type="NCBIfam" id="TIGR00084">
    <property type="entry name" value="ruvA"/>
    <property type="match status" value="1"/>
</dbReference>
<reference evidence="9 10" key="1">
    <citation type="journal article" date="2014" name="FEMS Microbiol. Ecol.">
        <title>Genomic differentiation among two strains of the PS1 clade isolated from geographically separated marine habitats.</title>
        <authorList>
            <person name="Jimenez-Infante F."/>
            <person name="Ngugi D.K."/>
            <person name="Alam I."/>
            <person name="Rashid M."/>
            <person name="Baalawi W."/>
            <person name="Kamau A.A."/>
            <person name="Bajic V.B."/>
            <person name="Stingl U."/>
        </authorList>
    </citation>
    <scope>NUCLEOTIDE SEQUENCE [LARGE SCALE GENOMIC DNA]</scope>
    <source>
        <strain evidence="9 10">RS24</strain>
    </source>
</reference>
<organism evidence="9 10">
    <name type="scientific">Candidatus Micropelagius thuwalensis</name>
    <dbReference type="NCBI Taxonomy" id="1397666"/>
    <lineage>
        <taxon>Bacteria</taxon>
        <taxon>Pseudomonadati</taxon>
        <taxon>Pseudomonadota</taxon>
        <taxon>Alphaproteobacteria</taxon>
        <taxon>PS1 clade</taxon>
        <taxon>Candidatus Micropelagius</taxon>
    </lineage>
</organism>
<dbReference type="STRING" id="1397666.RS24_01271"/>
<comment type="domain">
    <text evidence="6">Has three domains with a flexible linker between the domains II and III and assumes an 'L' shape. Domain III is highly mobile and contacts RuvB.</text>
</comment>
<evidence type="ECO:0000256" key="4">
    <source>
        <dbReference type="ARBA" id="ARBA00023172"/>
    </source>
</evidence>
<evidence type="ECO:0000256" key="2">
    <source>
        <dbReference type="ARBA" id="ARBA00022763"/>
    </source>
</evidence>
<dbReference type="eggNOG" id="COG0632">
    <property type="taxonomic scope" value="Bacteria"/>
</dbReference>
<gene>
    <name evidence="9" type="primary">hisZ</name>
    <name evidence="6" type="synonym">ruvA</name>
    <name evidence="9" type="ORF">RS24_01271</name>
</gene>
<dbReference type="Pfam" id="PF01330">
    <property type="entry name" value="RuvA_N"/>
    <property type="match status" value="1"/>
</dbReference>